<evidence type="ECO:0000313" key="3">
    <source>
        <dbReference type="Proteomes" id="UP000829455"/>
    </source>
</evidence>
<proteinExistence type="predicted"/>
<protein>
    <submittedName>
        <fullName evidence="2">Uncharacterized protein</fullName>
    </submittedName>
</protein>
<dbReference type="Proteomes" id="UP000829455">
    <property type="component" value="Chromosome"/>
</dbReference>
<sequence>MSSSSKNFIKTARIMALWAALFGRAWAAELNEDDAGDCTAEQKTATDEPENHLSVLIQSCQAG</sequence>
<evidence type="ECO:0000313" key="2">
    <source>
        <dbReference type="EMBL" id="UNV83890.1"/>
    </source>
</evidence>
<organism evidence="2 3">
    <name type="scientific">Neisseria macacae ATCC 33926</name>
    <dbReference type="NCBI Taxonomy" id="997348"/>
    <lineage>
        <taxon>Bacteria</taxon>
        <taxon>Pseudomonadati</taxon>
        <taxon>Pseudomonadota</taxon>
        <taxon>Betaproteobacteria</taxon>
        <taxon>Neisseriales</taxon>
        <taxon>Neisseriaceae</taxon>
        <taxon>Neisseria</taxon>
    </lineage>
</organism>
<feature type="signal peptide" evidence="1">
    <location>
        <begin position="1"/>
        <end position="27"/>
    </location>
</feature>
<accession>A0ABY3Y4U0</accession>
<dbReference type="EMBL" id="CP094241">
    <property type="protein sequence ID" value="UNV83890.1"/>
    <property type="molecule type" value="Genomic_DNA"/>
</dbReference>
<keyword evidence="1" id="KW-0732">Signal</keyword>
<name>A0ABY3Y4U0_9NEIS</name>
<dbReference type="RefSeq" id="WP_147611978.1">
    <property type="nucleotide sequence ID" value="NZ_CP094241.1"/>
</dbReference>
<keyword evidence="3" id="KW-1185">Reference proteome</keyword>
<feature type="chain" id="PRO_5046839672" evidence="1">
    <location>
        <begin position="28"/>
        <end position="63"/>
    </location>
</feature>
<reference evidence="2 3" key="1">
    <citation type="submission" date="2022-03" db="EMBL/GenBank/DDBJ databases">
        <title>Genome sequencing of Neisseria macacae.</title>
        <authorList>
            <person name="Baek M.-G."/>
        </authorList>
    </citation>
    <scope>NUCLEOTIDE SEQUENCE [LARGE SCALE GENOMIC DNA]</scope>
    <source>
        <strain evidence="2 3">ATCC 33926</strain>
    </source>
</reference>
<evidence type="ECO:0000256" key="1">
    <source>
        <dbReference type="SAM" id="SignalP"/>
    </source>
</evidence>
<gene>
    <name evidence="2" type="ORF">MON40_07565</name>
</gene>